<evidence type="ECO:0000313" key="2">
    <source>
        <dbReference type="EMBL" id="PAU44155.1"/>
    </source>
</evidence>
<sequence>MSTFKTVMRRILNLPEPRSDKGTTTPLPDDAPPPQPVPAPAPAAPPAPAALQQWTDAAAR</sequence>
<dbReference type="Proteomes" id="UP000218944">
    <property type="component" value="Unassembled WGS sequence"/>
</dbReference>
<comment type="caution">
    <text evidence="2">The sequence shown here is derived from an EMBL/GenBank/DDBJ whole genome shotgun (WGS) entry which is preliminary data.</text>
</comment>
<proteinExistence type="predicted"/>
<accession>A0A2A2CY25</accession>
<reference evidence="2 3" key="1">
    <citation type="submission" date="2017-08" db="EMBL/GenBank/DDBJ databases">
        <title>Genome sequence of Streptomyces albireticuli NRRL B-1670.</title>
        <authorList>
            <person name="Graham D.E."/>
            <person name="Mahan K.M."/>
            <person name="Klingeman D.M."/>
            <person name="Hettich R.L."/>
            <person name="Parry R.J."/>
            <person name="Spain J.C."/>
        </authorList>
    </citation>
    <scope>NUCLEOTIDE SEQUENCE [LARGE SCALE GENOMIC DNA]</scope>
    <source>
        <strain evidence="2 3">NRRL B-1670</strain>
    </source>
</reference>
<name>A0A2A2CY25_9ACTN</name>
<keyword evidence="3" id="KW-1185">Reference proteome</keyword>
<organism evidence="2 3">
    <name type="scientific">Streptomyces albireticuli</name>
    <dbReference type="NCBI Taxonomy" id="1940"/>
    <lineage>
        <taxon>Bacteria</taxon>
        <taxon>Bacillati</taxon>
        <taxon>Actinomycetota</taxon>
        <taxon>Actinomycetes</taxon>
        <taxon>Kitasatosporales</taxon>
        <taxon>Streptomycetaceae</taxon>
        <taxon>Streptomyces</taxon>
    </lineage>
</organism>
<dbReference type="AlphaFoldDB" id="A0A2A2CY25"/>
<protein>
    <submittedName>
        <fullName evidence="2">Uncharacterized protein</fullName>
    </submittedName>
</protein>
<evidence type="ECO:0000256" key="1">
    <source>
        <dbReference type="SAM" id="MobiDB-lite"/>
    </source>
</evidence>
<feature type="region of interest" description="Disordered" evidence="1">
    <location>
        <begin position="1"/>
        <end position="60"/>
    </location>
</feature>
<gene>
    <name evidence="2" type="ORF">CK936_36385</name>
</gene>
<feature type="compositionally biased region" description="Pro residues" evidence="1">
    <location>
        <begin position="29"/>
        <end position="48"/>
    </location>
</feature>
<feature type="non-terminal residue" evidence="2">
    <location>
        <position position="60"/>
    </location>
</feature>
<evidence type="ECO:0000313" key="3">
    <source>
        <dbReference type="Proteomes" id="UP000218944"/>
    </source>
</evidence>
<dbReference type="EMBL" id="NSJV01000701">
    <property type="protein sequence ID" value="PAU44155.1"/>
    <property type="molecule type" value="Genomic_DNA"/>
</dbReference>